<dbReference type="SMART" id="SM00363">
    <property type="entry name" value="S4"/>
    <property type="match status" value="1"/>
</dbReference>
<dbReference type="InterPro" id="IPR020103">
    <property type="entry name" value="PsdUridine_synth_cat_dom_sf"/>
</dbReference>
<dbReference type="CDD" id="cd02869">
    <property type="entry name" value="PseudoU_synth_RluA_like"/>
    <property type="match status" value="1"/>
</dbReference>
<comment type="function">
    <text evidence="3">Responsible for synthesis of pseudouridine from uracil at positions 955, 2504 and 2580 in 23S ribosomal RNA.</text>
</comment>
<dbReference type="PROSITE" id="PS50889">
    <property type="entry name" value="S4"/>
    <property type="match status" value="1"/>
</dbReference>
<feature type="active site" evidence="7">
    <location>
        <position position="154"/>
    </location>
</feature>
<evidence type="ECO:0000256" key="2">
    <source>
        <dbReference type="ARBA" id="ARBA00000381"/>
    </source>
</evidence>
<keyword evidence="8" id="KW-0694">RNA-binding</keyword>
<evidence type="ECO:0000256" key="9">
    <source>
        <dbReference type="RuleBase" id="RU362028"/>
    </source>
</evidence>
<organism evidence="11 12">
    <name type="scientific">Glutamicibacter arilaitensis</name>
    <dbReference type="NCBI Taxonomy" id="256701"/>
    <lineage>
        <taxon>Bacteria</taxon>
        <taxon>Bacillati</taxon>
        <taxon>Actinomycetota</taxon>
        <taxon>Actinomycetes</taxon>
        <taxon>Micrococcales</taxon>
        <taxon>Micrococcaceae</taxon>
        <taxon>Glutamicibacter</taxon>
    </lineage>
</organism>
<dbReference type="Gene3D" id="3.30.2350.10">
    <property type="entry name" value="Pseudouridine synthase"/>
    <property type="match status" value="1"/>
</dbReference>
<dbReference type="EC" id="5.4.99.-" evidence="9"/>
<reference evidence="11 12" key="1">
    <citation type="submission" date="2019-03" db="EMBL/GenBank/DDBJ databases">
        <title>Glutamicibacter sp. LJH19 genome.</title>
        <authorList>
            <person name="Sinai Borker S."/>
            <person name="Kumar R."/>
        </authorList>
    </citation>
    <scope>NUCLEOTIDE SEQUENCE [LARGE SCALE GENOMIC DNA]</scope>
    <source>
        <strain evidence="11 12">LJH19</strain>
    </source>
</reference>
<dbReference type="Gene3D" id="3.10.290.10">
    <property type="entry name" value="RNA-binding S4 domain"/>
    <property type="match status" value="1"/>
</dbReference>
<dbReference type="SUPFAM" id="SSF55120">
    <property type="entry name" value="Pseudouridine synthase"/>
    <property type="match status" value="1"/>
</dbReference>
<evidence type="ECO:0000313" key="11">
    <source>
        <dbReference type="EMBL" id="TFH56669.1"/>
    </source>
</evidence>
<dbReference type="PANTHER" id="PTHR21600:SF92">
    <property type="entry name" value="RIBOSOMAL LARGE SUBUNIT PSEUDOURIDINE SYNTHASE C"/>
    <property type="match status" value="1"/>
</dbReference>
<dbReference type="GO" id="GO:0000455">
    <property type="term" value="P:enzyme-directed rRNA pseudouridine synthesis"/>
    <property type="evidence" value="ECO:0007669"/>
    <property type="project" value="TreeGrafter"/>
</dbReference>
<evidence type="ECO:0000259" key="10">
    <source>
        <dbReference type="SMART" id="SM00363"/>
    </source>
</evidence>
<name>A0A4Y8TYN6_9MICC</name>
<evidence type="ECO:0000256" key="8">
    <source>
        <dbReference type="PROSITE-ProRule" id="PRU00182"/>
    </source>
</evidence>
<dbReference type="Pfam" id="PF00849">
    <property type="entry name" value="PseudoU_synth_2"/>
    <property type="match status" value="1"/>
</dbReference>
<comment type="caution">
    <text evidence="11">The sequence shown here is derived from an EMBL/GenBank/DDBJ whole genome shotgun (WGS) entry which is preliminary data.</text>
</comment>
<accession>A0A4Y8TYN6</accession>
<dbReference type="InterPro" id="IPR006225">
    <property type="entry name" value="PsdUridine_synth_RluC/D"/>
</dbReference>
<evidence type="ECO:0000256" key="3">
    <source>
        <dbReference type="ARBA" id="ARBA00002876"/>
    </source>
</evidence>
<dbReference type="EMBL" id="SPDS01000001">
    <property type="protein sequence ID" value="TFH56669.1"/>
    <property type="molecule type" value="Genomic_DNA"/>
</dbReference>
<dbReference type="CDD" id="cd00165">
    <property type="entry name" value="S4"/>
    <property type="match status" value="1"/>
</dbReference>
<dbReference type="PANTHER" id="PTHR21600">
    <property type="entry name" value="MITOCHONDRIAL RNA PSEUDOURIDINE SYNTHASE"/>
    <property type="match status" value="1"/>
</dbReference>
<dbReference type="AlphaFoldDB" id="A0A4Y8TYN6"/>
<dbReference type="InterPro" id="IPR002942">
    <property type="entry name" value="S4_RNA-bd"/>
</dbReference>
<dbReference type="RefSeq" id="WP_134779783.1">
    <property type="nucleotide sequence ID" value="NZ_JBQQKM010000003.1"/>
</dbReference>
<dbReference type="NCBIfam" id="TIGR00005">
    <property type="entry name" value="rluA_subfam"/>
    <property type="match status" value="1"/>
</dbReference>
<dbReference type="GO" id="GO:0003723">
    <property type="term" value="F:RNA binding"/>
    <property type="evidence" value="ECO:0007669"/>
    <property type="project" value="UniProtKB-KW"/>
</dbReference>
<evidence type="ECO:0000256" key="6">
    <source>
        <dbReference type="ARBA" id="ARBA00023235"/>
    </source>
</evidence>
<comment type="catalytic activity">
    <reaction evidence="1 9">
        <text>a uridine in RNA = a pseudouridine in RNA</text>
        <dbReference type="Rhea" id="RHEA:48348"/>
        <dbReference type="Rhea" id="RHEA-COMP:12068"/>
        <dbReference type="Rhea" id="RHEA-COMP:12069"/>
        <dbReference type="ChEBI" id="CHEBI:65314"/>
        <dbReference type="ChEBI" id="CHEBI:65315"/>
    </reaction>
</comment>
<evidence type="ECO:0000256" key="4">
    <source>
        <dbReference type="ARBA" id="ARBA00010876"/>
    </source>
</evidence>
<evidence type="ECO:0000256" key="1">
    <source>
        <dbReference type="ARBA" id="ARBA00000073"/>
    </source>
</evidence>
<feature type="domain" description="RNA-binding S4" evidence="10">
    <location>
        <begin position="30"/>
        <end position="85"/>
    </location>
</feature>
<evidence type="ECO:0000313" key="12">
    <source>
        <dbReference type="Proteomes" id="UP000297638"/>
    </source>
</evidence>
<comment type="catalytic activity">
    <reaction evidence="2">
        <text>uridine(955/2504/2580) in 23S rRNA = pseudouridine(955/2504/2580) in 23S rRNA</text>
        <dbReference type="Rhea" id="RHEA:42528"/>
        <dbReference type="Rhea" id="RHEA-COMP:10099"/>
        <dbReference type="Rhea" id="RHEA-COMP:10100"/>
        <dbReference type="ChEBI" id="CHEBI:65314"/>
        <dbReference type="ChEBI" id="CHEBI:65315"/>
        <dbReference type="EC" id="5.4.99.24"/>
    </reaction>
</comment>
<proteinExistence type="inferred from homology"/>
<dbReference type="InterPro" id="IPR036986">
    <property type="entry name" value="S4_RNA-bd_sf"/>
</dbReference>
<dbReference type="Pfam" id="PF01479">
    <property type="entry name" value="S4"/>
    <property type="match status" value="1"/>
</dbReference>
<keyword evidence="6 9" id="KW-0413">Isomerase</keyword>
<dbReference type="SUPFAM" id="SSF55174">
    <property type="entry name" value="Alpha-L RNA-binding motif"/>
    <property type="match status" value="1"/>
</dbReference>
<evidence type="ECO:0000256" key="5">
    <source>
        <dbReference type="ARBA" id="ARBA00022552"/>
    </source>
</evidence>
<comment type="similarity">
    <text evidence="4 9">Belongs to the pseudouridine synthase RluA family.</text>
</comment>
<sequence>MPGADPHPDLAADRSAKIETIVIDSEHTGRRIEKYLRSALKSMPAGQMFKLMRKGQLRVNGKKVQEGYRLAANDKITLPAFHAQPTREPRIEVPPALLKRLRNTVVHEDEDVLVIDKPAGIPVHKGTDNPAGVIEAFRQLRPELPDLELSHRLDRDTSGLLVLAKTPSILRYLHEMLRDREDEIERHYLALVAGSWNEDTAVIHTPLLRLADRVVADPTGQRAETRVWVQQRVGKRATILDVQLMTGRKHQIRVHLQSEGHPIAGDDRYGFAKFNSRVEQLGGRGLFLHATKLVIPKPDGQELVVEAPMPQRWKQLLKAGL</sequence>
<dbReference type="InterPro" id="IPR050188">
    <property type="entry name" value="RluA_PseudoU_synthase"/>
</dbReference>
<dbReference type="GO" id="GO:0120159">
    <property type="term" value="F:rRNA pseudouridine synthase activity"/>
    <property type="evidence" value="ECO:0007669"/>
    <property type="project" value="UniProtKB-ARBA"/>
</dbReference>
<evidence type="ECO:0000256" key="7">
    <source>
        <dbReference type="PIRSR" id="PIRSR606225-1"/>
    </source>
</evidence>
<dbReference type="InterPro" id="IPR006145">
    <property type="entry name" value="PsdUridine_synth_RsuA/RluA"/>
</dbReference>
<keyword evidence="5" id="KW-0698">rRNA processing</keyword>
<dbReference type="Proteomes" id="UP000297638">
    <property type="component" value="Unassembled WGS sequence"/>
</dbReference>
<protein>
    <recommendedName>
        <fullName evidence="9">Pseudouridine synthase</fullName>
        <ecNumber evidence="9">5.4.99.-</ecNumber>
    </recommendedName>
</protein>
<gene>
    <name evidence="11" type="ORF">EXY26_06465</name>
</gene>